<protein>
    <submittedName>
        <fullName evidence="2">Uncharacterized protein</fullName>
    </submittedName>
</protein>
<gene>
    <name evidence="2" type="ORF">K8I29_01580</name>
</gene>
<proteinExistence type="predicted"/>
<dbReference type="Proteomes" id="UP000705867">
    <property type="component" value="Unassembled WGS sequence"/>
</dbReference>
<dbReference type="AlphaFoldDB" id="A0A953J820"/>
<comment type="caution">
    <text evidence="2">The sequence shown here is derived from an EMBL/GenBank/DDBJ whole genome shotgun (WGS) entry which is preliminary data.</text>
</comment>
<accession>A0A953J820</accession>
<name>A0A953J820_9BACT</name>
<reference evidence="2" key="1">
    <citation type="journal article" date="2021" name="bioRxiv">
        <title>Unraveling nitrogen, sulfur and carbon metabolic pathways and microbial community transcriptional responses to substrate deprivation and toxicity stresses in a bioreactor mimicking anoxic brackish coastal sediment conditions.</title>
        <authorList>
            <person name="Martins P.D."/>
            <person name="Echeveste M.J."/>
            <person name="Arshad A."/>
            <person name="Kurth J."/>
            <person name="Ouboter H."/>
            <person name="Jetten M.S.M."/>
            <person name="Welte C.U."/>
        </authorList>
    </citation>
    <scope>NUCLEOTIDE SEQUENCE</scope>
    <source>
        <strain evidence="2">MAG_39</strain>
    </source>
</reference>
<feature type="transmembrane region" description="Helical" evidence="1">
    <location>
        <begin position="37"/>
        <end position="56"/>
    </location>
</feature>
<keyword evidence="1" id="KW-0812">Transmembrane</keyword>
<keyword evidence="1" id="KW-1133">Transmembrane helix</keyword>
<keyword evidence="1" id="KW-0472">Membrane</keyword>
<sequence>MRKRIDRFIDKVLEMDPFRDIKSFEDKEAYKKIHKSFRHMIIGLVILVPLAFYVAIEVDWH</sequence>
<organism evidence="2 3">
    <name type="scientific">Candidatus Nitrobium versatile</name>
    <dbReference type="NCBI Taxonomy" id="2884831"/>
    <lineage>
        <taxon>Bacteria</taxon>
        <taxon>Pseudomonadati</taxon>
        <taxon>Nitrospirota</taxon>
        <taxon>Nitrospiria</taxon>
        <taxon>Nitrospirales</taxon>
        <taxon>Nitrospiraceae</taxon>
        <taxon>Candidatus Nitrobium</taxon>
    </lineage>
</organism>
<evidence type="ECO:0000256" key="1">
    <source>
        <dbReference type="SAM" id="Phobius"/>
    </source>
</evidence>
<evidence type="ECO:0000313" key="3">
    <source>
        <dbReference type="Proteomes" id="UP000705867"/>
    </source>
</evidence>
<dbReference type="EMBL" id="JAIOIV010000015">
    <property type="protein sequence ID" value="MBZ0154889.1"/>
    <property type="molecule type" value="Genomic_DNA"/>
</dbReference>
<reference evidence="2" key="2">
    <citation type="submission" date="2021-08" db="EMBL/GenBank/DDBJ databases">
        <authorList>
            <person name="Dalcin Martins P."/>
        </authorList>
    </citation>
    <scope>NUCLEOTIDE SEQUENCE</scope>
    <source>
        <strain evidence="2">MAG_39</strain>
    </source>
</reference>
<evidence type="ECO:0000313" key="2">
    <source>
        <dbReference type="EMBL" id="MBZ0154889.1"/>
    </source>
</evidence>